<dbReference type="Proteomes" id="UP000466332">
    <property type="component" value="Unassembled WGS sequence"/>
</dbReference>
<feature type="chain" id="PRO_5046363868" evidence="1">
    <location>
        <begin position="21"/>
        <end position="335"/>
    </location>
</feature>
<evidence type="ECO:0000313" key="2">
    <source>
        <dbReference type="EMBL" id="MYN42826.1"/>
    </source>
</evidence>
<gene>
    <name evidence="2" type="ORF">GTP55_26130</name>
</gene>
<accession>A0ABW9WNM9</accession>
<dbReference type="EMBL" id="WWCS01000025">
    <property type="protein sequence ID" value="MYN42826.1"/>
    <property type="molecule type" value="Genomic_DNA"/>
</dbReference>
<comment type="caution">
    <text evidence="2">The sequence shown here is derived from an EMBL/GenBank/DDBJ whole genome shotgun (WGS) entry which is preliminary data.</text>
</comment>
<evidence type="ECO:0000256" key="1">
    <source>
        <dbReference type="SAM" id="SignalP"/>
    </source>
</evidence>
<organism evidence="2 3">
    <name type="scientific">Duganella margarita</name>
    <dbReference type="NCBI Taxonomy" id="2692170"/>
    <lineage>
        <taxon>Bacteria</taxon>
        <taxon>Pseudomonadati</taxon>
        <taxon>Pseudomonadota</taxon>
        <taxon>Betaproteobacteria</taxon>
        <taxon>Burkholderiales</taxon>
        <taxon>Oxalobacteraceae</taxon>
        <taxon>Telluria group</taxon>
        <taxon>Duganella</taxon>
    </lineage>
</organism>
<name>A0ABW9WNM9_9BURK</name>
<feature type="signal peptide" evidence="1">
    <location>
        <begin position="1"/>
        <end position="20"/>
    </location>
</feature>
<keyword evidence="1" id="KW-0732">Signal</keyword>
<dbReference type="RefSeq" id="WP_161047708.1">
    <property type="nucleotide sequence ID" value="NZ_WWCS01000025.1"/>
</dbReference>
<sequence>MRYSAIVLFCVACLAHAAVAAAPLTASQLAVVVNDEEPSSVAIGAWYREARQVPEKNVVHVRIPRHPRRLSAEEFAPLRKQILWQLGPEIRAVLMVWTAPYAVECHSITSALTLGYDADQCGMGCNPGKQSPFFDNDNPPAGGDPRMLISMLLPTESLEQAKALIARGVAAHYFSFPAATAYYLNTSDRARSTRAQYFPPSGRVTTRELTIKTMNADVLEGAQDIMIYQTGLQRVSKLETLKFLPGALADHLTSAGGDLLGNFQMSSLRWLEAGATASYGAVSEPCNYWQKFPQPTVLLKHYLRGDTAIEAYWKSVAWPAQGVFIGEPLAAPYRR</sequence>
<proteinExistence type="predicted"/>
<evidence type="ECO:0000313" key="3">
    <source>
        <dbReference type="Proteomes" id="UP000466332"/>
    </source>
</evidence>
<dbReference type="NCBIfam" id="TIGR03790">
    <property type="entry name" value="TIGR03790 family protein"/>
    <property type="match status" value="1"/>
</dbReference>
<dbReference type="InterPro" id="IPR022265">
    <property type="entry name" value="CHP03790"/>
</dbReference>
<keyword evidence="3" id="KW-1185">Reference proteome</keyword>
<reference evidence="2 3" key="1">
    <citation type="submission" date="2019-12" db="EMBL/GenBank/DDBJ databases">
        <title>Novel species isolated from a subtropical stream in China.</title>
        <authorList>
            <person name="Lu H."/>
        </authorList>
    </citation>
    <scope>NUCLEOTIDE SEQUENCE [LARGE SCALE GENOMIC DNA]</scope>
    <source>
        <strain evidence="2 3">FT109W</strain>
    </source>
</reference>
<protein>
    <submittedName>
        <fullName evidence="2">TIGR03790 family protein</fullName>
    </submittedName>
</protein>